<sequence>MRYSRRDFLRAITGVCLLGYSGYALKRDYLPARLTEDKRQTLKAFLDVIIPADESPSASALEVDMAILGKSAGDRKFLVLLGRGCDWLDKQAKKLFNIRQFYLLDEGMRQKIVSIAAENLEGSLPRFFFERLRRDAFFYYYGNPLSWKSIGYDGPPQPSGFPDHSSPPGFGL</sequence>
<evidence type="ECO:0000313" key="2">
    <source>
        <dbReference type="Proteomes" id="UP001196980"/>
    </source>
</evidence>
<keyword evidence="2" id="KW-1185">Reference proteome</keyword>
<reference evidence="1 2" key="1">
    <citation type="journal article" date="2020" name="J Geophys Res Biogeosci">
        <title>Magnetotaxis as an Adaptation to Enable Bacterial Shuttling of Microbial Sulfur and Sulfur Cycling Across Aquatic Oxic#Anoxic Interfaces.</title>
        <authorList>
            <person name="Li J."/>
            <person name="Liu P."/>
            <person name="Wang J."/>
            <person name="Roberts A.P."/>
            <person name="Pan Y."/>
        </authorList>
    </citation>
    <scope>NUCLEOTIDE SEQUENCE [LARGE SCALE GENOMIC DNA]</scope>
    <source>
        <strain evidence="1 2">MYR-1_YQ</strain>
    </source>
</reference>
<dbReference type="EMBL" id="JABXWD010000025">
    <property type="protein sequence ID" value="MBV6340462.1"/>
    <property type="molecule type" value="Genomic_DNA"/>
</dbReference>
<evidence type="ECO:0000313" key="1">
    <source>
        <dbReference type="EMBL" id="MBV6340462.1"/>
    </source>
</evidence>
<dbReference type="InterPro" id="IPR027056">
    <property type="entry name" value="Gluconate_2DH_su3"/>
</dbReference>
<dbReference type="Proteomes" id="UP001196980">
    <property type="component" value="Unassembled WGS sequence"/>
</dbReference>
<proteinExistence type="predicted"/>
<name>A0ABS6RVI4_9BACT</name>
<dbReference type="RefSeq" id="WP_218251083.1">
    <property type="nucleotide sequence ID" value="NZ_JABXWD010000025.1"/>
</dbReference>
<dbReference type="Pfam" id="PF13618">
    <property type="entry name" value="Gluconate_2-dh3"/>
    <property type="match status" value="1"/>
</dbReference>
<organism evidence="1 2">
    <name type="scientific">Candidatus Magnetobacterium casense</name>
    <dbReference type="NCBI Taxonomy" id="1455061"/>
    <lineage>
        <taxon>Bacteria</taxon>
        <taxon>Pseudomonadati</taxon>
        <taxon>Nitrospirota</taxon>
        <taxon>Thermodesulfovibrionia</taxon>
        <taxon>Thermodesulfovibrionales</taxon>
        <taxon>Candidatus Magnetobacteriaceae</taxon>
        <taxon>Candidatus Magnetobacterium</taxon>
    </lineage>
</organism>
<accession>A0ABS6RVI4</accession>
<comment type="caution">
    <text evidence="1">The sequence shown here is derived from an EMBL/GenBank/DDBJ whole genome shotgun (WGS) entry which is preliminary data.</text>
</comment>
<gene>
    <name evidence="1" type="ORF">HWQ67_02575</name>
</gene>
<protein>
    <submittedName>
        <fullName evidence="1">Gluconate 2-dehydrogenase subunit 3 family protein</fullName>
    </submittedName>
</protein>